<feature type="compositionally biased region" description="Low complexity" evidence="1">
    <location>
        <begin position="872"/>
        <end position="890"/>
    </location>
</feature>
<evidence type="ECO:0000259" key="3">
    <source>
        <dbReference type="Pfam" id="PF25289"/>
    </source>
</evidence>
<feature type="compositionally biased region" description="Polar residues" evidence="1">
    <location>
        <begin position="644"/>
        <end position="676"/>
    </location>
</feature>
<dbReference type="AlphaFoldDB" id="A0A9P8BZR5"/>
<evidence type="ECO:0000313" key="4">
    <source>
        <dbReference type="EMBL" id="KAG9228569.1"/>
    </source>
</evidence>
<feature type="compositionally biased region" description="Polar residues" evidence="1">
    <location>
        <begin position="532"/>
        <end position="552"/>
    </location>
</feature>
<feature type="region of interest" description="Disordered" evidence="1">
    <location>
        <begin position="351"/>
        <end position="388"/>
    </location>
</feature>
<dbReference type="Pfam" id="PF25009">
    <property type="entry name" value="DUF7785"/>
    <property type="match status" value="1"/>
</dbReference>
<feature type="compositionally biased region" description="Polar residues" evidence="1">
    <location>
        <begin position="694"/>
        <end position="704"/>
    </location>
</feature>
<name>A0A9P8BZR5_9HELO</name>
<gene>
    <name evidence="4" type="ORF">BJ875DRAFT_477129</name>
</gene>
<feature type="region of interest" description="Disordered" evidence="1">
    <location>
        <begin position="785"/>
        <end position="819"/>
    </location>
</feature>
<feature type="compositionally biased region" description="Polar residues" evidence="1">
    <location>
        <begin position="714"/>
        <end position="724"/>
    </location>
</feature>
<feature type="compositionally biased region" description="Polar residues" evidence="1">
    <location>
        <begin position="191"/>
        <end position="207"/>
    </location>
</feature>
<evidence type="ECO:0000256" key="1">
    <source>
        <dbReference type="SAM" id="MobiDB-lite"/>
    </source>
</evidence>
<feature type="compositionally biased region" description="Polar residues" evidence="1">
    <location>
        <begin position="834"/>
        <end position="867"/>
    </location>
</feature>
<feature type="region of interest" description="Disordered" evidence="1">
    <location>
        <begin position="644"/>
        <end position="724"/>
    </location>
</feature>
<accession>A0A9P8BZR5</accession>
<feature type="compositionally biased region" description="Polar residues" evidence="1">
    <location>
        <begin position="891"/>
        <end position="902"/>
    </location>
</feature>
<feature type="domain" description="DUF7877" evidence="3">
    <location>
        <begin position="66"/>
        <end position="182"/>
    </location>
</feature>
<feature type="region of interest" description="Disordered" evidence="1">
    <location>
        <begin position="834"/>
        <end position="909"/>
    </location>
</feature>
<feature type="compositionally biased region" description="Polar residues" evidence="1">
    <location>
        <begin position="351"/>
        <end position="360"/>
    </location>
</feature>
<feature type="compositionally biased region" description="Polar residues" evidence="1">
    <location>
        <begin position="1"/>
        <end position="28"/>
    </location>
</feature>
<feature type="region of interest" description="Disordered" evidence="1">
    <location>
        <begin position="290"/>
        <end position="320"/>
    </location>
</feature>
<feature type="compositionally biased region" description="Pro residues" evidence="1">
    <location>
        <begin position="301"/>
        <end position="311"/>
    </location>
</feature>
<dbReference type="InterPro" id="IPR057199">
    <property type="entry name" value="DUF7877"/>
</dbReference>
<feature type="compositionally biased region" description="Basic and acidic residues" evidence="1">
    <location>
        <begin position="35"/>
        <end position="57"/>
    </location>
</feature>
<proteinExistence type="predicted"/>
<feature type="domain" description="DUF7785" evidence="2">
    <location>
        <begin position="494"/>
        <end position="592"/>
    </location>
</feature>
<sequence>MASSMNGSGSINGVLSLPTQQDFTNESLGLSAKRKRDDNEDIQRANGPHEVKGKEPATSRNGNGPSQADIEDLIAILKESDTTPSILTRLLPRRASSVEPQAKRQKAEDVSLDQTTIAMRAASGVYQKLSDVLDDVDAAVADIEEKLQLPNAFSQNQYVPISLSQSDFGLRISAFKKRAHEIVRREESSKAQKNASQTGNPVNDYATNGSMGNHGCAQINAGAADNKMVLTLFGNAPGPKQLFSSFQIPRNVDGEGGVLAPVRQAGLPNGITTTQIVPIQSSDLMDHKKQPTLGEVFPSPANLPPLQPPKPSKNSTTRSLSVGWYQPSAADPFPRAVTYSKAQISCGQWLDYSNASPTQSSRKRQRDRALSLTSSKAAVTEPNAAESEAAKHEALFRSVYSSFAPSKDDSAAVAPTGILERMWWQQSGERHYEKLVENTMHMDAVIKPDSGPQEAAVDSHELEEFEAAVESYEKDEIDSSLLNLRAGPGKSAEEKDVEEILDGISELLETLNSYQRIRHMTLNPSSRPPGISSVTDTSGLGTPSKPSESEQATYEMLKSQLTLLIATLPPYAVSKLDPDKLSELRVSTKIKIGVEDSYGVMMEVDEDQSVLKAKAAATASPAAVARVPPATIHRSNPAALYGNQYSTSRAPSATPQYYGGTQTPVRAQPPQVQRAPSTAPVPYPVQRAAAPSSYRPTQGYNTPSYGAPPPRPVQQYSSSNQPQYLQTPAAQSYVRPVYAGNQNTPQATPQTAINSRAYASQPSYAPQAHSVQTGQDYRYSTGQNVARQASPQNQMYTPQHSTTHGRPYSNSNVTPSLQQNGRQYMTTPMMNVSPQQALQHGQPSYPSQAPSPWQSSFLSQQEQSNIVDRQRAQLAAQQQNQSQARHAAQATLGSPSPAQVNGINPVHAI</sequence>
<feature type="region of interest" description="Disordered" evidence="1">
    <location>
        <begin position="183"/>
        <end position="207"/>
    </location>
</feature>
<evidence type="ECO:0000313" key="5">
    <source>
        <dbReference type="Proteomes" id="UP000824998"/>
    </source>
</evidence>
<dbReference type="Proteomes" id="UP000824998">
    <property type="component" value="Unassembled WGS sequence"/>
</dbReference>
<organism evidence="4 5">
    <name type="scientific">Amylocarpus encephaloides</name>
    <dbReference type="NCBI Taxonomy" id="45428"/>
    <lineage>
        <taxon>Eukaryota</taxon>
        <taxon>Fungi</taxon>
        <taxon>Dikarya</taxon>
        <taxon>Ascomycota</taxon>
        <taxon>Pezizomycotina</taxon>
        <taxon>Leotiomycetes</taxon>
        <taxon>Helotiales</taxon>
        <taxon>Helotiales incertae sedis</taxon>
        <taxon>Amylocarpus</taxon>
    </lineage>
</organism>
<reference evidence="4" key="1">
    <citation type="journal article" date="2021" name="IMA Fungus">
        <title>Genomic characterization of three marine fungi, including Emericellopsis atlantica sp. nov. with signatures of a generalist lifestyle and marine biomass degradation.</title>
        <authorList>
            <person name="Hagestad O.C."/>
            <person name="Hou L."/>
            <person name="Andersen J.H."/>
            <person name="Hansen E.H."/>
            <person name="Altermark B."/>
            <person name="Li C."/>
            <person name="Kuhnert E."/>
            <person name="Cox R.J."/>
            <person name="Crous P.W."/>
            <person name="Spatafora J.W."/>
            <person name="Lail K."/>
            <person name="Amirebrahimi M."/>
            <person name="Lipzen A."/>
            <person name="Pangilinan J."/>
            <person name="Andreopoulos W."/>
            <person name="Hayes R.D."/>
            <person name="Ng V."/>
            <person name="Grigoriev I.V."/>
            <person name="Jackson S.A."/>
            <person name="Sutton T.D.S."/>
            <person name="Dobson A.D.W."/>
            <person name="Rama T."/>
        </authorList>
    </citation>
    <scope>NUCLEOTIDE SEQUENCE</scope>
    <source>
        <strain evidence="4">TRa018bII</strain>
    </source>
</reference>
<dbReference type="InterPro" id="IPR056687">
    <property type="entry name" value="DUF7785"/>
</dbReference>
<keyword evidence="5" id="KW-1185">Reference proteome</keyword>
<evidence type="ECO:0000259" key="2">
    <source>
        <dbReference type="Pfam" id="PF25009"/>
    </source>
</evidence>
<feature type="region of interest" description="Disordered" evidence="1">
    <location>
        <begin position="1"/>
        <end position="67"/>
    </location>
</feature>
<dbReference type="OrthoDB" id="5354458at2759"/>
<dbReference type="Pfam" id="PF25289">
    <property type="entry name" value="DUF7877"/>
    <property type="match status" value="1"/>
</dbReference>
<feature type="region of interest" description="Disordered" evidence="1">
    <location>
        <begin position="521"/>
        <end position="553"/>
    </location>
</feature>
<comment type="caution">
    <text evidence="4">The sequence shown here is derived from an EMBL/GenBank/DDBJ whole genome shotgun (WGS) entry which is preliminary data.</text>
</comment>
<dbReference type="EMBL" id="MU251906">
    <property type="protein sequence ID" value="KAG9228569.1"/>
    <property type="molecule type" value="Genomic_DNA"/>
</dbReference>
<protein>
    <submittedName>
        <fullName evidence="4">Uncharacterized protein</fullName>
    </submittedName>
</protein>